<evidence type="ECO:0000313" key="3">
    <source>
        <dbReference type="Proteomes" id="UP000003419"/>
    </source>
</evidence>
<gene>
    <name evidence="2" type="ORF">HMPREF0534_0834</name>
</gene>
<dbReference type="InterPro" id="IPR050860">
    <property type="entry name" value="FeoB_GTPase"/>
</dbReference>
<dbReference type="Proteomes" id="UP000003419">
    <property type="component" value="Unassembled WGS sequence"/>
</dbReference>
<evidence type="ECO:0000256" key="1">
    <source>
        <dbReference type="SAM" id="Phobius"/>
    </source>
</evidence>
<feature type="transmembrane region" description="Helical" evidence="1">
    <location>
        <begin position="55"/>
        <end position="75"/>
    </location>
</feature>
<protein>
    <recommendedName>
        <fullName evidence="4">Nucleoside transporter/FeoB GTPase Gate domain-containing protein</fullName>
    </recommendedName>
</protein>
<dbReference type="GO" id="GO:0005886">
    <property type="term" value="C:plasma membrane"/>
    <property type="evidence" value="ECO:0007669"/>
    <property type="project" value="TreeGrafter"/>
</dbReference>
<reference evidence="2 3" key="1">
    <citation type="submission" date="2009-01" db="EMBL/GenBank/DDBJ databases">
        <authorList>
            <person name="Qin X."/>
            <person name="Bachman B."/>
            <person name="Battles P."/>
            <person name="Bell A."/>
            <person name="Bess C."/>
            <person name="Bickham C."/>
            <person name="Chaboub L."/>
            <person name="Chen D."/>
            <person name="Coyle M."/>
            <person name="Deiros D.R."/>
            <person name="Dinh H."/>
            <person name="Forbes L."/>
            <person name="Fowler G."/>
            <person name="Francisco L."/>
            <person name="Fu Q."/>
            <person name="Gubbala S."/>
            <person name="Hale W."/>
            <person name="Han Y."/>
            <person name="Hemphill L."/>
            <person name="Highlander S.K."/>
            <person name="Hirani K."/>
            <person name="Hogues M."/>
            <person name="Jackson L."/>
            <person name="Jakkamsetti A."/>
            <person name="Javaid M."/>
            <person name="Jiang H."/>
            <person name="Korchina V."/>
            <person name="Kovar C."/>
            <person name="Lara F."/>
            <person name="Lee S."/>
            <person name="Mata R."/>
            <person name="Mathew T."/>
            <person name="Moen C."/>
            <person name="Morales K."/>
            <person name="Munidasa M."/>
            <person name="Nazareth L."/>
            <person name="Ngo R."/>
            <person name="Nguyen L."/>
            <person name="Okwuonu G."/>
            <person name="Ongeri F."/>
            <person name="Patil S."/>
            <person name="Petrosino J."/>
            <person name="Pham C."/>
            <person name="Pham P."/>
            <person name="Pu L.-L."/>
            <person name="Puazo M."/>
            <person name="Raj R."/>
            <person name="Reid J."/>
            <person name="Rouhana J."/>
            <person name="Saada N."/>
            <person name="Shang Y."/>
            <person name="Simmons D."/>
            <person name="Thornton R."/>
            <person name="Warren J."/>
            <person name="Weissenberger G."/>
            <person name="Zhang J."/>
            <person name="Zhang L."/>
            <person name="Zhou C."/>
            <person name="Zhu D."/>
            <person name="Muzny D."/>
            <person name="Worley K."/>
            <person name="Gibbs R."/>
        </authorList>
    </citation>
    <scope>NUCLEOTIDE SEQUENCE [LARGE SCALE GENOMIC DNA]</scope>
    <source>
        <strain evidence="2 3">CF48-3A</strain>
    </source>
</reference>
<name>A0A8D9RZ52_LIMRT</name>
<comment type="caution">
    <text evidence="2">The sequence shown here is derived from an EMBL/GenBank/DDBJ whole genome shotgun (WGS) entry which is preliminary data.</text>
</comment>
<proteinExistence type="predicted"/>
<keyword evidence="1" id="KW-1133">Transmembrane helix</keyword>
<keyword evidence="1" id="KW-0472">Membrane</keyword>
<dbReference type="EMBL" id="ACHG01000085">
    <property type="protein sequence ID" value="EEI65844.1"/>
    <property type="molecule type" value="Genomic_DNA"/>
</dbReference>
<evidence type="ECO:0000313" key="2">
    <source>
        <dbReference type="EMBL" id="EEI65844.1"/>
    </source>
</evidence>
<keyword evidence="1" id="KW-0812">Transmembrane</keyword>
<dbReference type="AlphaFoldDB" id="A0A8D9RZ52"/>
<evidence type="ECO:0008006" key="4">
    <source>
        <dbReference type="Google" id="ProtNLM"/>
    </source>
</evidence>
<dbReference type="PANTHER" id="PTHR43185:SF1">
    <property type="entry name" value="FE(2+) TRANSPORTER FEOB"/>
    <property type="match status" value="1"/>
</dbReference>
<feature type="transmembrane region" description="Helical" evidence="1">
    <location>
        <begin position="12"/>
        <end position="35"/>
    </location>
</feature>
<dbReference type="GO" id="GO:0015093">
    <property type="term" value="F:ferrous iron transmembrane transporter activity"/>
    <property type="evidence" value="ECO:0007669"/>
    <property type="project" value="TreeGrafter"/>
</dbReference>
<dbReference type="RefSeq" id="WP_003672086.1">
    <property type="nucleotide sequence ID" value="NZ_GG693682.1"/>
</dbReference>
<organism evidence="2 3">
    <name type="scientific">Limosilactobacillus reuteri CF48-3A</name>
    <dbReference type="NCBI Taxonomy" id="525341"/>
    <lineage>
        <taxon>Bacteria</taxon>
        <taxon>Bacillati</taxon>
        <taxon>Bacillota</taxon>
        <taxon>Bacilli</taxon>
        <taxon>Lactobacillales</taxon>
        <taxon>Lactobacillaceae</taxon>
        <taxon>Limosilactobacillus</taxon>
    </lineage>
</organism>
<accession>A0A8D9RZ52</accession>
<sequence length="83" mass="9140">MMVMFHTSSKAFLIASLGQFMTPLSAYTLLVFILLYAPCFATLATIKQETGSTKWMLYSVASSLVVAYGLAFIIFQVGRLFIG</sequence>
<dbReference type="PANTHER" id="PTHR43185">
    <property type="entry name" value="FERROUS IRON TRANSPORT PROTEIN B"/>
    <property type="match status" value="1"/>
</dbReference>